<accession>A0A9P5HJ23</accession>
<dbReference type="AlphaFoldDB" id="A0A9P5HJ23"/>
<comment type="caution">
    <text evidence="3">The sequence shown here is derived from an EMBL/GenBank/DDBJ whole genome shotgun (WGS) entry which is preliminary data.</text>
</comment>
<feature type="compositionally biased region" description="Basic and acidic residues" evidence="2">
    <location>
        <begin position="456"/>
        <end position="465"/>
    </location>
</feature>
<evidence type="ECO:0000256" key="2">
    <source>
        <dbReference type="SAM" id="MobiDB-lite"/>
    </source>
</evidence>
<feature type="region of interest" description="Disordered" evidence="2">
    <location>
        <begin position="456"/>
        <end position="482"/>
    </location>
</feature>
<keyword evidence="1" id="KW-0539">Nucleus</keyword>
<organism evidence="3 4">
    <name type="scientific">Cylindrodendrum hubeiense</name>
    <dbReference type="NCBI Taxonomy" id="595255"/>
    <lineage>
        <taxon>Eukaryota</taxon>
        <taxon>Fungi</taxon>
        <taxon>Dikarya</taxon>
        <taxon>Ascomycota</taxon>
        <taxon>Pezizomycotina</taxon>
        <taxon>Sordariomycetes</taxon>
        <taxon>Hypocreomycetidae</taxon>
        <taxon>Hypocreales</taxon>
        <taxon>Nectriaceae</taxon>
        <taxon>Cylindrodendrum</taxon>
    </lineage>
</organism>
<evidence type="ECO:0000256" key="1">
    <source>
        <dbReference type="ARBA" id="ARBA00023242"/>
    </source>
</evidence>
<dbReference type="Proteomes" id="UP000722485">
    <property type="component" value="Unassembled WGS sequence"/>
</dbReference>
<dbReference type="EMBL" id="JAANBB010000014">
    <property type="protein sequence ID" value="KAF7556159.1"/>
    <property type="molecule type" value="Genomic_DNA"/>
</dbReference>
<dbReference type="PANTHER" id="PTHR37534">
    <property type="entry name" value="TRANSCRIPTIONAL ACTIVATOR PROTEIN UGA3"/>
    <property type="match status" value="1"/>
</dbReference>
<sequence>MAASSAEDGLSYQRSRTGCTAIILNRFAPAARKTVQDVSVASIYGSSITLIHHQTWCTSAKTLSFVDEGQALQSIYESRSESELEDDTTTSLASERVDILPALPHLASVSTNLDYQNVPKSTSIDTFFPIPRLGAFTWIPSDDGHQEQETPGLIPSDITINDQPPLYRDVSMWPLANANEANLVRYYIDHVSRIFDVCDPERHFSLVVPWRAATCPPLMDAVLALSARWLSRSTNFDEYVADRYQQRCLNIPLSGADSGTHLFGGHLFVSASASDQSPTSASQKPSELSSLSGLRQAAFRVAFRQEVITAFVSQRPVTPAFYLKDVIRSVDVPTDDCTWCHRILLHLADALQFCFPDSSVAADESAKRYEELVAYGDQWYIKTPQSFRPIFFKEANRNSPGDTGDERTLSPDIWLLSDTVATALLNYHLSRILLLAFDPRTPRLGPSRVQFMKRQNQEIKQEGVQESRWQVTDSKRGGSRKS</sequence>
<keyword evidence="4" id="KW-1185">Reference proteome</keyword>
<dbReference type="OrthoDB" id="4525710at2759"/>
<evidence type="ECO:0000313" key="4">
    <source>
        <dbReference type="Proteomes" id="UP000722485"/>
    </source>
</evidence>
<dbReference type="PANTHER" id="PTHR37534:SF2">
    <property type="entry name" value="N-ACETYLTRANSFERASE DOMAIN-CONTAINING PROTEIN"/>
    <property type="match status" value="1"/>
</dbReference>
<reference evidence="3" key="1">
    <citation type="submission" date="2020-03" db="EMBL/GenBank/DDBJ databases">
        <title>Draft Genome Sequence of Cylindrodendrum hubeiense.</title>
        <authorList>
            <person name="Buettner E."/>
            <person name="Kellner H."/>
        </authorList>
    </citation>
    <scope>NUCLEOTIDE SEQUENCE</scope>
    <source>
        <strain evidence="3">IHI 201604</strain>
    </source>
</reference>
<evidence type="ECO:0000313" key="3">
    <source>
        <dbReference type="EMBL" id="KAF7556159.1"/>
    </source>
</evidence>
<name>A0A9P5HJ23_9HYPO</name>
<protein>
    <submittedName>
        <fullName evidence="3">Uncharacterized protein</fullName>
    </submittedName>
</protein>
<dbReference type="GO" id="GO:0000976">
    <property type="term" value="F:transcription cis-regulatory region binding"/>
    <property type="evidence" value="ECO:0007669"/>
    <property type="project" value="TreeGrafter"/>
</dbReference>
<proteinExistence type="predicted"/>
<gene>
    <name evidence="3" type="ORF">G7Z17_g1635</name>
</gene>
<dbReference type="GO" id="GO:0045944">
    <property type="term" value="P:positive regulation of transcription by RNA polymerase II"/>
    <property type="evidence" value="ECO:0007669"/>
    <property type="project" value="TreeGrafter"/>
</dbReference>
<dbReference type="GO" id="GO:0005634">
    <property type="term" value="C:nucleus"/>
    <property type="evidence" value="ECO:0007669"/>
    <property type="project" value="TreeGrafter"/>
</dbReference>
<dbReference type="GO" id="GO:0003700">
    <property type="term" value="F:DNA-binding transcription factor activity"/>
    <property type="evidence" value="ECO:0007669"/>
    <property type="project" value="TreeGrafter"/>
</dbReference>